<protein>
    <recommendedName>
        <fullName evidence="9">CRISPR-associated endoribonuclease Cas2</fullName>
        <ecNumber evidence="9">3.1.-.-</ecNumber>
    </recommendedName>
</protein>
<dbReference type="Proteomes" id="UP001144372">
    <property type="component" value="Unassembled WGS sequence"/>
</dbReference>
<evidence type="ECO:0000256" key="10">
    <source>
        <dbReference type="PIRNR" id="PIRNR032582"/>
    </source>
</evidence>
<feature type="binding site" evidence="9">
    <location>
        <position position="8"/>
    </location>
    <ligand>
        <name>Mg(2+)</name>
        <dbReference type="ChEBI" id="CHEBI:18420"/>
        <note>catalytic</note>
    </ligand>
</feature>
<evidence type="ECO:0000256" key="8">
    <source>
        <dbReference type="ARBA" id="ARBA00023118"/>
    </source>
</evidence>
<dbReference type="InterPro" id="IPR019199">
    <property type="entry name" value="Virulence_VapD/CRISPR_Cas2"/>
</dbReference>
<evidence type="ECO:0000256" key="5">
    <source>
        <dbReference type="ARBA" id="ARBA00022759"/>
    </source>
</evidence>
<dbReference type="InterPro" id="IPR021127">
    <property type="entry name" value="CRISPR_associated_Cas2"/>
</dbReference>
<name>A0A9W6D1B8_9BACT</name>
<organism evidence="11 12">
    <name type="scientific">Desulforhabdus amnigena</name>
    <dbReference type="NCBI Taxonomy" id="40218"/>
    <lineage>
        <taxon>Bacteria</taxon>
        <taxon>Pseudomonadati</taxon>
        <taxon>Thermodesulfobacteriota</taxon>
        <taxon>Syntrophobacteria</taxon>
        <taxon>Syntrophobacterales</taxon>
        <taxon>Syntrophobacteraceae</taxon>
        <taxon>Desulforhabdus</taxon>
    </lineage>
</organism>
<comment type="subunit">
    <text evidence="9">Homodimer, forms a heterotetramer with a Cas1 homodimer.</text>
</comment>
<keyword evidence="7 9" id="KW-0460">Magnesium</keyword>
<dbReference type="EC" id="3.1.-.-" evidence="9"/>
<keyword evidence="4 9" id="KW-0479">Metal-binding</keyword>
<comment type="function">
    <text evidence="9">CRISPR (clustered regularly interspaced short palindromic repeat), is an adaptive immune system that provides protection against mobile genetic elements (viruses, transposable elements and conjugative plasmids). CRISPR clusters contain sequences complementary to antecedent mobile elements and target invading nucleic acids. CRISPR clusters are transcribed and processed into CRISPR RNA (crRNA). Functions as a ssRNA-specific endoribonuclease. Involved in the integration of spacer DNA into the CRISPR cassette.</text>
</comment>
<comment type="cofactor">
    <cofactor evidence="1 9">
        <name>Mg(2+)</name>
        <dbReference type="ChEBI" id="CHEBI:18420"/>
    </cofactor>
</comment>
<evidence type="ECO:0000313" key="12">
    <source>
        <dbReference type="Proteomes" id="UP001144372"/>
    </source>
</evidence>
<accession>A0A9W6D1B8</accession>
<dbReference type="Gene3D" id="3.30.70.240">
    <property type="match status" value="1"/>
</dbReference>
<dbReference type="SUPFAM" id="SSF143430">
    <property type="entry name" value="TTP0101/SSO1404-like"/>
    <property type="match status" value="1"/>
</dbReference>
<evidence type="ECO:0000256" key="6">
    <source>
        <dbReference type="ARBA" id="ARBA00022801"/>
    </source>
</evidence>
<proteinExistence type="inferred from homology"/>
<keyword evidence="5 9" id="KW-0255">Endonuclease</keyword>
<evidence type="ECO:0000256" key="3">
    <source>
        <dbReference type="ARBA" id="ARBA00022722"/>
    </source>
</evidence>
<dbReference type="GO" id="GO:0004521">
    <property type="term" value="F:RNA endonuclease activity"/>
    <property type="evidence" value="ECO:0007669"/>
    <property type="project" value="UniProtKB-UniRule"/>
</dbReference>
<dbReference type="GO" id="GO:0043571">
    <property type="term" value="P:maintenance of CRISPR repeat elements"/>
    <property type="evidence" value="ECO:0007669"/>
    <property type="project" value="UniProtKB-UniRule"/>
</dbReference>
<evidence type="ECO:0000313" key="11">
    <source>
        <dbReference type="EMBL" id="GLI34312.1"/>
    </source>
</evidence>
<dbReference type="GO" id="GO:0016787">
    <property type="term" value="F:hydrolase activity"/>
    <property type="evidence" value="ECO:0007669"/>
    <property type="project" value="UniProtKB-KW"/>
</dbReference>
<gene>
    <name evidence="11" type="primary">cas2-3</name>
    <name evidence="9" type="synonym">cas2</name>
    <name evidence="11" type="ORF">DAMNIGENAA_17450</name>
</gene>
<dbReference type="EMBL" id="BSDR01000001">
    <property type="protein sequence ID" value="GLI34312.1"/>
    <property type="molecule type" value="Genomic_DNA"/>
</dbReference>
<dbReference type="HAMAP" id="MF_01471">
    <property type="entry name" value="Cas2"/>
    <property type="match status" value="1"/>
</dbReference>
<dbReference type="NCBIfam" id="TIGR01573">
    <property type="entry name" value="cas2"/>
    <property type="match status" value="1"/>
</dbReference>
<dbReference type="GO" id="GO:0046872">
    <property type="term" value="F:metal ion binding"/>
    <property type="evidence" value="ECO:0007669"/>
    <property type="project" value="UniProtKB-UniRule"/>
</dbReference>
<reference evidence="11" key="1">
    <citation type="submission" date="2022-12" db="EMBL/GenBank/DDBJ databases">
        <title>Reference genome sequencing for broad-spectrum identification of bacterial and archaeal isolates by mass spectrometry.</title>
        <authorList>
            <person name="Sekiguchi Y."/>
            <person name="Tourlousse D.M."/>
        </authorList>
    </citation>
    <scope>NUCLEOTIDE SEQUENCE</scope>
    <source>
        <strain evidence="11">ASRB1</strain>
    </source>
</reference>
<evidence type="ECO:0000256" key="7">
    <source>
        <dbReference type="ARBA" id="ARBA00022842"/>
    </source>
</evidence>
<dbReference type="GO" id="GO:0051607">
    <property type="term" value="P:defense response to virus"/>
    <property type="evidence" value="ECO:0007669"/>
    <property type="project" value="UniProtKB-UniRule"/>
</dbReference>
<evidence type="ECO:0000256" key="1">
    <source>
        <dbReference type="ARBA" id="ARBA00001946"/>
    </source>
</evidence>
<dbReference type="PANTHER" id="PTHR34405">
    <property type="entry name" value="CRISPR-ASSOCIATED ENDORIBONUCLEASE CAS2"/>
    <property type="match status" value="1"/>
</dbReference>
<keyword evidence="6 9" id="KW-0378">Hydrolase</keyword>
<comment type="similarity">
    <text evidence="2 9 10">Belongs to the CRISPR-associated endoribonuclease Cas2 protein family.</text>
</comment>
<evidence type="ECO:0000256" key="4">
    <source>
        <dbReference type="ARBA" id="ARBA00022723"/>
    </source>
</evidence>
<keyword evidence="8 9" id="KW-0051">Antiviral defense</keyword>
<keyword evidence="12" id="KW-1185">Reference proteome</keyword>
<dbReference type="PANTHER" id="PTHR34405:SF3">
    <property type="entry name" value="CRISPR-ASSOCIATED ENDORIBONUCLEASE CAS2 3"/>
    <property type="match status" value="1"/>
</dbReference>
<evidence type="ECO:0000256" key="2">
    <source>
        <dbReference type="ARBA" id="ARBA00009959"/>
    </source>
</evidence>
<comment type="caution">
    <text evidence="11">The sequence shown here is derived from an EMBL/GenBank/DDBJ whole genome shotgun (WGS) entry which is preliminary data.</text>
</comment>
<dbReference type="PIRSF" id="PIRSF032582">
    <property type="entry name" value="Cas2"/>
    <property type="match status" value="1"/>
</dbReference>
<evidence type="ECO:0000256" key="9">
    <source>
        <dbReference type="HAMAP-Rule" id="MF_01471"/>
    </source>
</evidence>
<dbReference type="Pfam" id="PF09827">
    <property type="entry name" value="CRISPR_Cas2"/>
    <property type="match status" value="1"/>
</dbReference>
<keyword evidence="3 9" id="KW-0540">Nuclease</keyword>
<dbReference type="AlphaFoldDB" id="A0A9W6D1B8"/>
<dbReference type="RefSeq" id="WP_281793568.1">
    <property type="nucleotide sequence ID" value="NZ_BSDR01000001.1"/>
</dbReference>
<dbReference type="CDD" id="cd09725">
    <property type="entry name" value="Cas2_I_II_III"/>
    <property type="match status" value="1"/>
</dbReference>
<sequence>MHVLVSYDIVDNKTRTRVMKHLKNYGQRVQLSCYECDLDESMYQQMKEGVEQLIDKKMDSVRYYRLCKGCLHNVIICGWGEVREDEGFEII</sequence>